<dbReference type="AlphaFoldDB" id="A0A1V8TIY6"/>
<evidence type="ECO:0000256" key="2">
    <source>
        <dbReference type="ARBA" id="ARBA00006462"/>
    </source>
</evidence>
<reference evidence="8" key="1">
    <citation type="submission" date="2017-03" db="EMBL/GenBank/DDBJ databases">
        <title>Genomes of endolithic fungi from Antarctica.</title>
        <authorList>
            <person name="Coleine C."/>
            <person name="Masonjones S."/>
            <person name="Stajich J.E."/>
        </authorList>
    </citation>
    <scope>NUCLEOTIDE SEQUENCE [LARGE SCALE GENOMIC DNA]</scope>
    <source>
        <strain evidence="8">CCFEE 5527</strain>
    </source>
</reference>
<comment type="subcellular location">
    <subcellularLocation>
        <location evidence="1">Membrane</location>
        <topology evidence="1">Single-pass type II membrane protein</topology>
    </subcellularLocation>
</comment>
<name>A0A1V8TIY6_9PEZI</name>
<dbReference type="Gene3D" id="3.90.550.50">
    <property type="match status" value="1"/>
</dbReference>
<evidence type="ECO:0000256" key="3">
    <source>
        <dbReference type="ARBA" id="ARBA00022692"/>
    </source>
</evidence>
<keyword evidence="5" id="KW-1133">Transmembrane helix</keyword>
<sequence>MTLANAFNRVVTIPRVAIALLLLVGLVLFHDAFNPTAYYRPKSLVAPAAPGPPNDVTDSNTTATPPSLHASTCLTAPGADKVFVLLKTGATELYSKLPTHLLTLFKCTPHYMLFSDLEQSYSGYPIHDALAPVSKDIRDHHDNFELYRKLLQYQREGQDVGSLKGDTGWNLDKWKFLPMLFRSFEEAPEEIEWFVMIEADTSVSWNNLLLWLGTMKGATKPFYLGAQNVIGDTTFAHGGSGVIISRQATRQLQAVREREGKEVYDKRWESLTAESCCGDEIIARALLEANVPLTPSWPVIQGETVATLDWTANHWCSVAITWHHVAPIELDALWQFQTQWVDKHGWKTPYLYRDVYEHFIDRHVSVNRSSWNNLSQDKKFIAPNLAEGLDEDLTVMSDWEQRSVDSGDACATACDKMRDWGCLQWMFSPGRCYVGRVMRFGKSDEREDEHWTSGWMGDRIAEFMKELEHCKPKWKGVGG</sequence>
<dbReference type="InParanoid" id="A0A1V8TIY6"/>
<comment type="caution">
    <text evidence="7">The sequence shown here is derived from an EMBL/GenBank/DDBJ whole genome shotgun (WGS) entry which is preliminary data.</text>
</comment>
<keyword evidence="8" id="KW-1185">Reference proteome</keyword>
<dbReference type="EMBL" id="NAJO01000007">
    <property type="protein sequence ID" value="OQO11340.1"/>
    <property type="molecule type" value="Genomic_DNA"/>
</dbReference>
<evidence type="ECO:0000256" key="1">
    <source>
        <dbReference type="ARBA" id="ARBA00004606"/>
    </source>
</evidence>
<evidence type="ECO:0000256" key="6">
    <source>
        <dbReference type="ARBA" id="ARBA00023136"/>
    </source>
</evidence>
<evidence type="ECO:0008006" key="9">
    <source>
        <dbReference type="Google" id="ProtNLM"/>
    </source>
</evidence>
<evidence type="ECO:0000256" key="4">
    <source>
        <dbReference type="ARBA" id="ARBA00022968"/>
    </source>
</evidence>
<dbReference type="PANTHER" id="PTHR23033:SF47">
    <property type="entry name" value="APPLE DOMAIN-CONTAINING PROTEIN-RELATED"/>
    <property type="match status" value="1"/>
</dbReference>
<evidence type="ECO:0000313" key="8">
    <source>
        <dbReference type="Proteomes" id="UP000192596"/>
    </source>
</evidence>
<dbReference type="OrthoDB" id="414175at2759"/>
<accession>A0A1V8TIY6</accession>
<comment type="similarity">
    <text evidence="2">Belongs to the glycosyltransferase 31 family. Beta3-Gal-T subfamily.</text>
</comment>
<dbReference type="PANTHER" id="PTHR23033">
    <property type="entry name" value="BETA1,3-GALACTOSYLTRANSFERASE"/>
    <property type="match status" value="1"/>
</dbReference>
<dbReference type="GO" id="GO:0016020">
    <property type="term" value="C:membrane"/>
    <property type="evidence" value="ECO:0007669"/>
    <property type="project" value="UniProtKB-SubCell"/>
</dbReference>
<dbReference type="STRING" id="1507870.A0A1V8TIY6"/>
<evidence type="ECO:0000256" key="5">
    <source>
        <dbReference type="ARBA" id="ARBA00022989"/>
    </source>
</evidence>
<keyword evidence="6" id="KW-0472">Membrane</keyword>
<keyword evidence="3" id="KW-0812">Transmembrane</keyword>
<dbReference type="InterPro" id="IPR026050">
    <property type="entry name" value="C1GALT1/C1GALT1_chp1"/>
</dbReference>
<gene>
    <name evidence="7" type="ORF">B0A48_05596</name>
</gene>
<evidence type="ECO:0000313" key="7">
    <source>
        <dbReference type="EMBL" id="OQO11340.1"/>
    </source>
</evidence>
<organism evidence="7 8">
    <name type="scientific">Cryoendolithus antarcticus</name>
    <dbReference type="NCBI Taxonomy" id="1507870"/>
    <lineage>
        <taxon>Eukaryota</taxon>
        <taxon>Fungi</taxon>
        <taxon>Dikarya</taxon>
        <taxon>Ascomycota</taxon>
        <taxon>Pezizomycotina</taxon>
        <taxon>Dothideomycetes</taxon>
        <taxon>Dothideomycetidae</taxon>
        <taxon>Cladosporiales</taxon>
        <taxon>Cladosporiaceae</taxon>
        <taxon>Cryoendolithus</taxon>
    </lineage>
</organism>
<proteinExistence type="inferred from homology"/>
<keyword evidence="4" id="KW-0735">Signal-anchor</keyword>
<protein>
    <recommendedName>
        <fullName evidence="9">Glycosyltransferase family 31 protein</fullName>
    </recommendedName>
</protein>
<dbReference type="Proteomes" id="UP000192596">
    <property type="component" value="Unassembled WGS sequence"/>
</dbReference>